<keyword evidence="10" id="KW-0934">Plastid</keyword>
<evidence type="ECO:0000256" key="3">
    <source>
        <dbReference type="ARBA" id="ARBA00022884"/>
    </source>
</evidence>
<dbReference type="GeneID" id="31078339"/>
<dbReference type="GO" id="GO:0006412">
    <property type="term" value="P:translation"/>
    <property type="evidence" value="ECO:0007669"/>
    <property type="project" value="UniProtKB-UniRule"/>
</dbReference>
<geneLocation type="chloroplast" evidence="10"/>
<comment type="similarity">
    <text evidence="1 7 8">Belongs to the bacterial ribosomal protein bS18 family.</text>
</comment>
<evidence type="ECO:0000256" key="6">
    <source>
        <dbReference type="ARBA" id="ARBA00035266"/>
    </source>
</evidence>
<evidence type="ECO:0000256" key="2">
    <source>
        <dbReference type="ARBA" id="ARBA00011458"/>
    </source>
</evidence>
<evidence type="ECO:0000313" key="10">
    <source>
        <dbReference type="EMBL" id="AIT93365.1"/>
    </source>
</evidence>
<sequence length="140" mass="16272">MVRLNQKKSSIGSQSGDIVKRKPKKRSYSRRGFRRNRWSPKVPVVAIVQKGPRSKTRLLPGTVDYKNVVLLRKLINIEGKILPRRISNLSGKQQRYTARAIKSSRLMGLLPFIHKNRSSVEQKKLKKRIVKRRTFPRKSS</sequence>
<keyword evidence="3 7" id="KW-0694">RNA-binding</keyword>
<keyword evidence="10" id="KW-0150">Chloroplast</keyword>
<comment type="subcellular location">
    <subcellularLocation>
        <location evidence="7">Plastid</location>
        <location evidence="7">Chloroplast</location>
    </subcellularLocation>
</comment>
<dbReference type="GO" id="GO:0070181">
    <property type="term" value="F:small ribosomal subunit rRNA binding"/>
    <property type="evidence" value="ECO:0007669"/>
    <property type="project" value="TreeGrafter"/>
</dbReference>
<dbReference type="PRINTS" id="PR00974">
    <property type="entry name" value="RIBOSOMALS18"/>
</dbReference>
<dbReference type="AlphaFoldDB" id="A0A097KJP3"/>
<evidence type="ECO:0000256" key="7">
    <source>
        <dbReference type="HAMAP-Rule" id="MF_00270"/>
    </source>
</evidence>
<keyword evidence="5 7" id="KW-0687">Ribonucleoprotein</keyword>
<proteinExistence type="inferred from homology"/>
<gene>
    <name evidence="7 10" type="primary">rps18</name>
</gene>
<evidence type="ECO:0000256" key="1">
    <source>
        <dbReference type="ARBA" id="ARBA00005589"/>
    </source>
</evidence>
<keyword evidence="7" id="KW-0699">rRNA-binding</keyword>
<evidence type="ECO:0000256" key="8">
    <source>
        <dbReference type="RuleBase" id="RU003910"/>
    </source>
</evidence>
<dbReference type="Gene3D" id="4.10.640.10">
    <property type="entry name" value="Ribosomal protein S18"/>
    <property type="match status" value="1"/>
</dbReference>
<dbReference type="Pfam" id="PF01084">
    <property type="entry name" value="Ribosomal_S18"/>
    <property type="match status" value="1"/>
</dbReference>
<accession>A0A097KJP3</accession>
<evidence type="ECO:0000256" key="9">
    <source>
        <dbReference type="SAM" id="MobiDB-lite"/>
    </source>
</evidence>
<feature type="region of interest" description="Disordered" evidence="9">
    <location>
        <begin position="1"/>
        <end position="35"/>
    </location>
</feature>
<dbReference type="NCBIfam" id="TIGR00165">
    <property type="entry name" value="S18"/>
    <property type="match status" value="1"/>
</dbReference>
<keyword evidence="4 7" id="KW-0689">Ribosomal protein</keyword>
<feature type="compositionally biased region" description="Polar residues" evidence="9">
    <location>
        <begin position="7"/>
        <end position="16"/>
    </location>
</feature>
<feature type="compositionally biased region" description="Basic residues" evidence="9">
    <location>
        <begin position="21"/>
        <end position="35"/>
    </location>
</feature>
<reference evidence="10" key="1">
    <citation type="journal article" date="2014" name="BMC Evol. Biol.">
        <title>Chloroplast phylogenomic analysis resolves deep-level relationships within the green algal class Trebouxiophyceae.</title>
        <authorList>
            <person name="Lemieux C."/>
            <person name="Otis C."/>
            <person name="Turmel M."/>
        </authorList>
    </citation>
    <scope>NUCLEOTIDE SEQUENCE</scope>
</reference>
<evidence type="ECO:0000256" key="5">
    <source>
        <dbReference type="ARBA" id="ARBA00023274"/>
    </source>
</evidence>
<organism evidence="10">
    <name type="scientific">Symbiochloris handae</name>
    <dbReference type="NCBI Taxonomy" id="1853882"/>
    <lineage>
        <taxon>Eukaryota</taxon>
        <taxon>Viridiplantae</taxon>
        <taxon>Chlorophyta</taxon>
        <taxon>core chlorophytes</taxon>
        <taxon>Trebouxiophyceae</taxon>
        <taxon>Trebouxiales</taxon>
        <taxon>Trebouxiaceae</taxon>
        <taxon>Symbiochloris</taxon>
    </lineage>
</organism>
<dbReference type="PANTHER" id="PTHR13479:SF40">
    <property type="entry name" value="SMALL RIBOSOMAL SUBUNIT PROTEIN BS18M"/>
    <property type="match status" value="1"/>
</dbReference>
<dbReference type="PANTHER" id="PTHR13479">
    <property type="entry name" value="30S RIBOSOMAL PROTEIN S18"/>
    <property type="match status" value="1"/>
</dbReference>
<dbReference type="InterPro" id="IPR036870">
    <property type="entry name" value="Ribosomal_bS18_sf"/>
</dbReference>
<dbReference type="GO" id="GO:0005763">
    <property type="term" value="C:mitochondrial small ribosomal subunit"/>
    <property type="evidence" value="ECO:0007669"/>
    <property type="project" value="TreeGrafter"/>
</dbReference>
<evidence type="ECO:0000256" key="4">
    <source>
        <dbReference type="ARBA" id="ARBA00022980"/>
    </source>
</evidence>
<comment type="subunit">
    <text evidence="2 7">Part of the 30S ribosomal subunit.</text>
</comment>
<dbReference type="SUPFAM" id="SSF46911">
    <property type="entry name" value="Ribosomal protein S18"/>
    <property type="match status" value="1"/>
</dbReference>
<protein>
    <recommendedName>
        <fullName evidence="6 7">Small ribosomal subunit protein bS18c</fullName>
    </recommendedName>
</protein>
<dbReference type="GO" id="GO:0009507">
    <property type="term" value="C:chloroplast"/>
    <property type="evidence" value="ECO:0007669"/>
    <property type="project" value="UniProtKB-SubCell"/>
</dbReference>
<dbReference type="EMBL" id="KM462860">
    <property type="protein sequence ID" value="AIT93365.1"/>
    <property type="molecule type" value="Genomic_DNA"/>
</dbReference>
<dbReference type="HAMAP" id="MF_00270">
    <property type="entry name" value="Ribosomal_bS18"/>
    <property type="match status" value="1"/>
</dbReference>
<dbReference type="GO" id="GO:0003735">
    <property type="term" value="F:structural constituent of ribosome"/>
    <property type="evidence" value="ECO:0007669"/>
    <property type="project" value="InterPro"/>
</dbReference>
<dbReference type="RefSeq" id="YP_009104784.1">
    <property type="nucleotide sequence ID" value="NC_025524.1"/>
</dbReference>
<name>A0A097KJP3_9CHLO</name>
<dbReference type="InterPro" id="IPR001648">
    <property type="entry name" value="Ribosomal_bS18"/>
</dbReference>